<dbReference type="OrthoDB" id="3356078at2"/>
<name>A0A6C1U1D6_9CORY</name>
<evidence type="ECO:0000256" key="1">
    <source>
        <dbReference type="SAM" id="MobiDB-lite"/>
    </source>
</evidence>
<evidence type="ECO:0000259" key="2">
    <source>
        <dbReference type="Pfam" id="PF13338"/>
    </source>
</evidence>
<feature type="region of interest" description="Disordered" evidence="1">
    <location>
        <begin position="318"/>
        <end position="361"/>
    </location>
</feature>
<evidence type="ECO:0000313" key="4">
    <source>
        <dbReference type="EMBL" id="TVS28932.1"/>
    </source>
</evidence>
<accession>A0A6C1U1D6</accession>
<reference evidence="4 5" key="1">
    <citation type="submission" date="2018-12" db="EMBL/GenBank/DDBJ databases">
        <title>Corynebacterium sanguinis sp. nov., a clinically-associated and environmental corynebacterium.</title>
        <authorList>
            <person name="Gonzales-Siles L."/>
            <person name="Jaen-Luchoro D."/>
            <person name="Cardew S."/>
            <person name="Inganas E."/>
            <person name="Ohlen M."/>
            <person name="Jensie-Markopolous S."/>
            <person name="Pinyeiro-Iglesias B."/>
            <person name="Molin K."/>
            <person name="Skovbjerg S."/>
            <person name="Svensson-Stadler L."/>
            <person name="Funke G."/>
            <person name="Moore E.R.B."/>
        </authorList>
    </citation>
    <scope>NUCLEOTIDE SEQUENCE [LARGE SCALE GENOMIC DNA]</scope>
    <source>
        <strain evidence="4 5">58734</strain>
    </source>
</reference>
<dbReference type="Pfam" id="PF13338">
    <property type="entry name" value="AbiEi_4"/>
    <property type="match status" value="1"/>
</dbReference>
<proteinExistence type="predicted"/>
<evidence type="ECO:0000313" key="3">
    <source>
        <dbReference type="EMBL" id="MBA4505314.1"/>
    </source>
</evidence>
<sequence length="361" mass="39587">MKGAEAAETVGDLASQQWGLVTTAQAAAHGVDLPSLRRLAMREVITRIRHGVYATTGTPLSAELEVKAHWLAVHPDLMAAERTSDPQLAVEAVVSHTTAAELWGVGDFWPDGVHFTTAVRRRSRQADVYFHRADLRDSDWVLHPTSGMPVTTVARTVADLADEGHEADHLLGLAADAARASLTMERDLVEALAGKEEVFGLTAGDRAGLARLVGEYFPTVELDPRIYEEIDKAMRPIREQIDTLMRSLSPQITMSENLERTVDGGSLVPDLFEDLRKKVMTGTDEKFLALPATAEIARLTEAAFGKMVVPEYPTLASLPLKRQNEESAGPNDQETPENHQDPRPDHRRVEKGSETPGKEPE</sequence>
<dbReference type="Proteomes" id="UP000336646">
    <property type="component" value="Unassembled WGS sequence"/>
</dbReference>
<dbReference type="RefSeq" id="WP_136652629.1">
    <property type="nucleotide sequence ID" value="NZ_JACEOR010000341.1"/>
</dbReference>
<feature type="compositionally biased region" description="Basic and acidic residues" evidence="1">
    <location>
        <begin position="336"/>
        <end position="361"/>
    </location>
</feature>
<organism evidence="4 5">
    <name type="scientific">Corynebacterium sanguinis</name>
    <dbReference type="NCBI Taxonomy" id="2594913"/>
    <lineage>
        <taxon>Bacteria</taxon>
        <taxon>Bacillati</taxon>
        <taxon>Actinomycetota</taxon>
        <taxon>Actinomycetes</taxon>
        <taxon>Mycobacteriales</taxon>
        <taxon>Corynebacteriaceae</taxon>
        <taxon>Corynebacterium</taxon>
    </lineage>
</organism>
<keyword evidence="6" id="KW-1185">Reference proteome</keyword>
<gene>
    <name evidence="4" type="ORF">EKI59_05040</name>
    <name evidence="3" type="ORF">H0H28_08290</name>
</gene>
<reference evidence="3 6" key="2">
    <citation type="submission" date="2020-07" db="EMBL/GenBank/DDBJ databases">
        <authorList>
            <person name="Khare M."/>
        </authorList>
    </citation>
    <scope>NUCLEOTIDE SEQUENCE [LARGE SCALE GENOMIC DNA]</scope>
    <source>
        <strain evidence="3 6">P8776</strain>
    </source>
</reference>
<comment type="caution">
    <text evidence="4">The sequence shown here is derived from an EMBL/GenBank/DDBJ whole genome shotgun (WGS) entry which is preliminary data.</text>
</comment>
<feature type="domain" description="AbiEi antitoxin N-terminal" evidence="2">
    <location>
        <begin position="12"/>
        <end position="54"/>
    </location>
</feature>
<dbReference type="AlphaFoldDB" id="A0A6C1U1D6"/>
<dbReference type="Proteomes" id="UP000580709">
    <property type="component" value="Unassembled WGS sequence"/>
</dbReference>
<dbReference type="InterPro" id="IPR025159">
    <property type="entry name" value="AbiEi_N"/>
</dbReference>
<protein>
    <submittedName>
        <fullName evidence="3">Type IV toxin-antitoxin system AbiEi family antitoxin domain-containing protein</fullName>
    </submittedName>
</protein>
<dbReference type="EMBL" id="JACEOR010000341">
    <property type="protein sequence ID" value="MBA4505314.1"/>
    <property type="molecule type" value="Genomic_DNA"/>
</dbReference>
<dbReference type="EMBL" id="RXIR01000008">
    <property type="protein sequence ID" value="TVS28932.1"/>
    <property type="molecule type" value="Genomic_DNA"/>
</dbReference>
<evidence type="ECO:0000313" key="5">
    <source>
        <dbReference type="Proteomes" id="UP000336646"/>
    </source>
</evidence>
<evidence type="ECO:0000313" key="6">
    <source>
        <dbReference type="Proteomes" id="UP000580709"/>
    </source>
</evidence>